<name>A0AAV5RBS0_PICKL</name>
<accession>A0AAV5RBS0</accession>
<comment type="caution">
    <text evidence="2">The sequence shown here is derived from an EMBL/GenBank/DDBJ whole genome shotgun (WGS) entry which is preliminary data.</text>
</comment>
<reference evidence="2 3" key="1">
    <citation type="journal article" date="2023" name="Elife">
        <title>Identification of key yeast species and microbe-microbe interactions impacting larval growth of Drosophila in the wild.</title>
        <authorList>
            <person name="Mure A."/>
            <person name="Sugiura Y."/>
            <person name="Maeda R."/>
            <person name="Honda K."/>
            <person name="Sakurai N."/>
            <person name="Takahashi Y."/>
            <person name="Watada M."/>
            <person name="Katoh T."/>
            <person name="Gotoh A."/>
            <person name="Gotoh Y."/>
            <person name="Taniguchi I."/>
            <person name="Nakamura K."/>
            <person name="Hayashi T."/>
            <person name="Katayama T."/>
            <person name="Uemura T."/>
            <person name="Hattori Y."/>
        </authorList>
    </citation>
    <scope>NUCLEOTIDE SEQUENCE [LARGE SCALE GENOMIC DNA]</scope>
    <source>
        <strain evidence="2 3">PK-24</strain>
    </source>
</reference>
<sequence length="185" mass="20919">MTTTYTSIEDLISKSINSSLTIIDTSLIDISNVNFPLTISKSISQALERRVAESYQNKRIIQLRSLIDLIKGEFYNIKRERINNNEDNTTISSSFNNFGGDPMPGFDDEYEIGGSLNRRDGGEGFMPFGDGDLYPGIGRGGMHPTIDDPLFHPEERRRRNNPNERFSPFNGYGTSKPNIRFDPPF</sequence>
<organism evidence="2 3">
    <name type="scientific">Pichia kluyveri</name>
    <name type="common">Yeast</name>
    <dbReference type="NCBI Taxonomy" id="36015"/>
    <lineage>
        <taxon>Eukaryota</taxon>
        <taxon>Fungi</taxon>
        <taxon>Dikarya</taxon>
        <taxon>Ascomycota</taxon>
        <taxon>Saccharomycotina</taxon>
        <taxon>Pichiomycetes</taxon>
        <taxon>Pichiales</taxon>
        <taxon>Pichiaceae</taxon>
        <taxon>Pichia</taxon>
    </lineage>
</organism>
<keyword evidence="3" id="KW-1185">Reference proteome</keyword>
<dbReference type="AlphaFoldDB" id="A0AAV5RBS0"/>
<evidence type="ECO:0000313" key="3">
    <source>
        <dbReference type="Proteomes" id="UP001378960"/>
    </source>
</evidence>
<proteinExistence type="predicted"/>
<dbReference type="EMBL" id="BTGB01000009">
    <property type="protein sequence ID" value="GMM48735.1"/>
    <property type="molecule type" value="Genomic_DNA"/>
</dbReference>
<protein>
    <recommendedName>
        <fullName evidence="4">Proteasome inhibitor PI31 subunit</fullName>
    </recommendedName>
</protein>
<gene>
    <name evidence="2" type="ORF">DAPK24_053330</name>
</gene>
<evidence type="ECO:0008006" key="4">
    <source>
        <dbReference type="Google" id="ProtNLM"/>
    </source>
</evidence>
<dbReference type="Proteomes" id="UP001378960">
    <property type="component" value="Unassembled WGS sequence"/>
</dbReference>
<feature type="compositionally biased region" description="Basic and acidic residues" evidence="1">
    <location>
        <begin position="146"/>
        <end position="157"/>
    </location>
</feature>
<evidence type="ECO:0000313" key="2">
    <source>
        <dbReference type="EMBL" id="GMM48735.1"/>
    </source>
</evidence>
<feature type="region of interest" description="Disordered" evidence="1">
    <location>
        <begin position="146"/>
        <end position="185"/>
    </location>
</feature>
<evidence type="ECO:0000256" key="1">
    <source>
        <dbReference type="SAM" id="MobiDB-lite"/>
    </source>
</evidence>